<gene>
    <name evidence="2" type="ORF">DSM106972_026170</name>
</gene>
<feature type="domain" description="Nif11" evidence="1">
    <location>
        <begin position="1"/>
        <end position="48"/>
    </location>
</feature>
<proteinExistence type="predicted"/>
<protein>
    <recommendedName>
        <fullName evidence="1">Nif11 domain-containing protein</fullName>
    </recommendedName>
</protein>
<dbReference type="Pfam" id="PF07862">
    <property type="entry name" value="Nif11"/>
    <property type="match status" value="1"/>
</dbReference>
<name>A0A433VMM4_9CYAN</name>
<reference evidence="2" key="1">
    <citation type="submission" date="2018-12" db="EMBL/GenBank/DDBJ databases">
        <authorList>
            <person name="Will S."/>
            <person name="Neumann-Schaal M."/>
            <person name="Henke P."/>
        </authorList>
    </citation>
    <scope>NUCLEOTIDE SEQUENCE</scope>
    <source>
        <strain evidence="2">PCC 7102</strain>
    </source>
</reference>
<evidence type="ECO:0000259" key="1">
    <source>
        <dbReference type="Pfam" id="PF07862"/>
    </source>
</evidence>
<dbReference type="InterPro" id="IPR022516">
    <property type="entry name" value="CHP03798_Ocin"/>
</dbReference>
<sequence length="77" mass="8535">MSQTSVAEFLTAAKQDEGLRQKLQTAMDAKSCIDIAEDVGYDFTAEELEAELNKMPEEEVAGIINPGISPRRHIEPR</sequence>
<reference evidence="2" key="2">
    <citation type="journal article" date="2019" name="Genome Biol. Evol.">
        <title>Day and night: Metabolic profiles and evolutionary relationships of six axenic non-marine cyanobacteria.</title>
        <authorList>
            <person name="Will S.E."/>
            <person name="Henke P."/>
            <person name="Boedeker C."/>
            <person name="Huang S."/>
            <person name="Brinkmann H."/>
            <person name="Rohde M."/>
            <person name="Jarek M."/>
            <person name="Friedl T."/>
            <person name="Seufert S."/>
            <person name="Schumacher M."/>
            <person name="Overmann J."/>
            <person name="Neumann-Schaal M."/>
            <person name="Petersen J."/>
        </authorList>
    </citation>
    <scope>NUCLEOTIDE SEQUENCE [LARGE SCALE GENOMIC DNA]</scope>
    <source>
        <strain evidence="2">PCC 7102</strain>
    </source>
</reference>
<dbReference type="EMBL" id="RSCL01000005">
    <property type="protein sequence ID" value="RUT07356.1"/>
    <property type="molecule type" value="Genomic_DNA"/>
</dbReference>
<dbReference type="NCBIfam" id="TIGR03798">
    <property type="entry name" value="leader_Nif11"/>
    <property type="match status" value="1"/>
</dbReference>
<dbReference type="RefSeq" id="WP_127081171.1">
    <property type="nucleotide sequence ID" value="NZ_RSCL01000005.1"/>
</dbReference>
<evidence type="ECO:0000313" key="3">
    <source>
        <dbReference type="Proteomes" id="UP000271624"/>
    </source>
</evidence>
<comment type="caution">
    <text evidence="2">The sequence shown here is derived from an EMBL/GenBank/DDBJ whole genome shotgun (WGS) entry which is preliminary data.</text>
</comment>
<dbReference type="InterPro" id="IPR012903">
    <property type="entry name" value="Nif11"/>
</dbReference>
<evidence type="ECO:0000313" key="2">
    <source>
        <dbReference type="EMBL" id="RUT07356.1"/>
    </source>
</evidence>
<organism evidence="2 3">
    <name type="scientific">Dulcicalothrix desertica PCC 7102</name>
    <dbReference type="NCBI Taxonomy" id="232991"/>
    <lineage>
        <taxon>Bacteria</taxon>
        <taxon>Bacillati</taxon>
        <taxon>Cyanobacteriota</taxon>
        <taxon>Cyanophyceae</taxon>
        <taxon>Nostocales</taxon>
        <taxon>Calotrichaceae</taxon>
        <taxon>Dulcicalothrix</taxon>
    </lineage>
</organism>
<keyword evidence="3" id="KW-1185">Reference proteome</keyword>
<dbReference type="AlphaFoldDB" id="A0A433VMM4"/>
<dbReference type="OrthoDB" id="1121904at2"/>
<accession>A0A433VMM4</accession>
<dbReference type="Proteomes" id="UP000271624">
    <property type="component" value="Unassembled WGS sequence"/>
</dbReference>